<dbReference type="PIRSF" id="PIRSF009320">
    <property type="entry name" value="Nuc_binding_HP_1000"/>
    <property type="match status" value="1"/>
</dbReference>
<accession>A0A2V3U3J6</accession>
<comment type="caution">
    <text evidence="1">The sequence shown here is derived from an EMBL/GenBank/DDBJ whole genome shotgun (WGS) entry which is preliminary data.</text>
</comment>
<dbReference type="SUPFAM" id="SSF52540">
    <property type="entry name" value="P-loop containing nucleoside triphosphate hydrolases"/>
    <property type="match status" value="1"/>
</dbReference>
<evidence type="ECO:0000313" key="1">
    <source>
        <dbReference type="EMBL" id="PXW56534.1"/>
    </source>
</evidence>
<sequence length="214" mass="22614">MDGRIITLAQQKGGSGKTTLAAHLAVAFARLGHGVAILDVDPQGSLGQWFERREAHFGPETIDISFGTASGWGARREAHGLARNHDIVIVDTPPKSDTESRSAIEAANLVVVPVQPTQIDLWATDPTLQNIAREGTPSLIVLNRVVQRAGLTGEMIEAIQALGRDTAATSLGNRVAFAASIGRGLSVQETEPSGKGAQEITALTDEIQRRLNAG</sequence>
<dbReference type="InterPro" id="IPR015223">
    <property type="entry name" value="MipZ"/>
</dbReference>
<dbReference type="Gene3D" id="3.40.50.300">
    <property type="entry name" value="P-loop containing nucleotide triphosphate hydrolases"/>
    <property type="match status" value="1"/>
</dbReference>
<dbReference type="PANTHER" id="PTHR13696">
    <property type="entry name" value="P-LOOP CONTAINING NUCLEOSIDE TRIPHOSPHATE HYDROLASE"/>
    <property type="match status" value="1"/>
</dbReference>
<dbReference type="AlphaFoldDB" id="A0A2V3U3J6"/>
<proteinExistence type="predicted"/>
<reference evidence="1 2" key="1">
    <citation type="submission" date="2018-05" db="EMBL/GenBank/DDBJ databases">
        <title>Genomic Encyclopedia of Type Strains, Phase IV (KMG-IV): sequencing the most valuable type-strain genomes for metagenomic binning, comparative biology and taxonomic classification.</title>
        <authorList>
            <person name="Goeker M."/>
        </authorList>
    </citation>
    <scope>NUCLEOTIDE SEQUENCE [LARGE SCALE GENOMIC DNA]</scope>
    <source>
        <strain evidence="1 2">DSM 6462</strain>
    </source>
</reference>
<dbReference type="PANTHER" id="PTHR13696:SF96">
    <property type="entry name" value="COBQ_COBB_MIND_PARA NUCLEOTIDE BINDING DOMAIN-CONTAINING PROTEIN"/>
    <property type="match status" value="1"/>
</dbReference>
<dbReference type="CDD" id="cd02042">
    <property type="entry name" value="ParAB_family"/>
    <property type="match status" value="1"/>
</dbReference>
<dbReference type="InterPro" id="IPR050678">
    <property type="entry name" value="DNA_Partitioning_ATPase"/>
</dbReference>
<dbReference type="EMBL" id="QJJK01000008">
    <property type="protein sequence ID" value="PXW56534.1"/>
    <property type="molecule type" value="Genomic_DNA"/>
</dbReference>
<dbReference type="Pfam" id="PF09140">
    <property type="entry name" value="MipZ"/>
    <property type="match status" value="1"/>
</dbReference>
<dbReference type="InterPro" id="IPR027417">
    <property type="entry name" value="P-loop_NTPase"/>
</dbReference>
<dbReference type="InterPro" id="IPR048089">
    <property type="entry name" value="McdA"/>
</dbReference>
<gene>
    <name evidence="1" type="ORF">C7450_108286</name>
</gene>
<protein>
    <submittedName>
        <fullName evidence="1">Chromosome partitioning protein</fullName>
    </submittedName>
</protein>
<name>A0A2V3U3J6_9HYPH</name>
<dbReference type="NCBIfam" id="NF041546">
    <property type="entry name" value="ParA_partition"/>
    <property type="match status" value="1"/>
</dbReference>
<dbReference type="Proteomes" id="UP000248021">
    <property type="component" value="Unassembled WGS sequence"/>
</dbReference>
<dbReference type="RefSeq" id="WP_110376384.1">
    <property type="nucleotide sequence ID" value="NZ_CAKNFM010000006.1"/>
</dbReference>
<keyword evidence="2" id="KW-1185">Reference proteome</keyword>
<organism evidence="1 2">
    <name type="scientific">Chelatococcus asaccharovorans</name>
    <dbReference type="NCBI Taxonomy" id="28210"/>
    <lineage>
        <taxon>Bacteria</taxon>
        <taxon>Pseudomonadati</taxon>
        <taxon>Pseudomonadota</taxon>
        <taxon>Alphaproteobacteria</taxon>
        <taxon>Hyphomicrobiales</taxon>
        <taxon>Chelatococcaceae</taxon>
        <taxon>Chelatococcus</taxon>
    </lineage>
</organism>
<evidence type="ECO:0000313" key="2">
    <source>
        <dbReference type="Proteomes" id="UP000248021"/>
    </source>
</evidence>
<dbReference type="OrthoDB" id="9804460at2"/>